<dbReference type="InterPro" id="IPR004408">
    <property type="entry name" value="Biotin_CoA_COase_ligase"/>
</dbReference>
<dbReference type="InterPro" id="IPR004143">
    <property type="entry name" value="BPL_LPL_catalytic"/>
</dbReference>
<evidence type="ECO:0000256" key="1">
    <source>
        <dbReference type="ARBA" id="ARBA00022598"/>
    </source>
</evidence>
<dbReference type="SUPFAM" id="SSF50037">
    <property type="entry name" value="C-terminal domain of transcriptional repressors"/>
    <property type="match status" value="1"/>
</dbReference>
<evidence type="ECO:0000259" key="4">
    <source>
        <dbReference type="PROSITE" id="PS51733"/>
    </source>
</evidence>
<dbReference type="Gene3D" id="3.30.930.10">
    <property type="entry name" value="Bira Bifunctional Protein, Domain 2"/>
    <property type="match status" value="1"/>
</dbReference>
<dbReference type="GO" id="GO:0004077">
    <property type="term" value="F:biotin--[biotin carboxyl-carrier protein] ligase activity"/>
    <property type="evidence" value="ECO:0007669"/>
    <property type="project" value="UniProtKB-EC"/>
</dbReference>
<feature type="domain" description="BPL/LPL catalytic" evidence="4">
    <location>
        <begin position="66"/>
        <end position="253"/>
    </location>
</feature>
<keyword evidence="3" id="KW-0067">ATP-binding</keyword>
<keyword evidence="1 5" id="KW-0436">Ligase</keyword>
<dbReference type="SUPFAM" id="SSF46785">
    <property type="entry name" value="Winged helix' DNA-binding domain"/>
    <property type="match status" value="1"/>
</dbReference>
<dbReference type="PANTHER" id="PTHR12835">
    <property type="entry name" value="BIOTIN PROTEIN LIGASE"/>
    <property type="match status" value="1"/>
</dbReference>
<dbReference type="Pfam" id="PF02237">
    <property type="entry name" value="BPL_C"/>
    <property type="match status" value="1"/>
</dbReference>
<keyword evidence="6" id="KW-1185">Reference proteome</keyword>
<gene>
    <name evidence="5" type="ORF">P0O15_10690</name>
</gene>
<dbReference type="InterPro" id="IPR045864">
    <property type="entry name" value="aa-tRNA-synth_II/BPL/LPL"/>
</dbReference>
<organism evidence="5 6">
    <name type="scientific">Candidatus Methanocrinis natronophilus</name>
    <dbReference type="NCBI Taxonomy" id="3033396"/>
    <lineage>
        <taxon>Archaea</taxon>
        <taxon>Methanobacteriati</taxon>
        <taxon>Methanobacteriota</taxon>
        <taxon>Stenosarchaea group</taxon>
        <taxon>Methanomicrobia</taxon>
        <taxon>Methanotrichales</taxon>
        <taxon>Methanotrichaceae</taxon>
        <taxon>Methanocrinis</taxon>
    </lineage>
</organism>
<dbReference type="RefSeq" id="WP_316967353.1">
    <property type="nucleotide sequence ID" value="NZ_JARFPK010000051.1"/>
</dbReference>
<comment type="caution">
    <text evidence="5">The sequence shown here is derived from an EMBL/GenBank/DDBJ whole genome shotgun (WGS) entry which is preliminary data.</text>
</comment>
<dbReference type="CDD" id="cd16442">
    <property type="entry name" value="BPL"/>
    <property type="match status" value="1"/>
</dbReference>
<keyword evidence="2" id="KW-0547">Nucleotide-binding</keyword>
<proteinExistence type="inferred from homology"/>
<dbReference type="InterPro" id="IPR013196">
    <property type="entry name" value="HTH_11"/>
</dbReference>
<dbReference type="Gene3D" id="1.10.10.10">
    <property type="entry name" value="Winged helix-like DNA-binding domain superfamily/Winged helix DNA-binding domain"/>
    <property type="match status" value="1"/>
</dbReference>
<dbReference type="InterPro" id="IPR036388">
    <property type="entry name" value="WH-like_DNA-bd_sf"/>
</dbReference>
<dbReference type="InterPro" id="IPR008988">
    <property type="entry name" value="Transcriptional_repressor_C"/>
</dbReference>
<accession>A0ABT5XAC7</accession>
<dbReference type="Pfam" id="PF08279">
    <property type="entry name" value="HTH_11"/>
    <property type="match status" value="1"/>
</dbReference>
<dbReference type="Gene3D" id="2.30.30.100">
    <property type="match status" value="1"/>
</dbReference>
<dbReference type="SUPFAM" id="SSF55681">
    <property type="entry name" value="Class II aaRS and biotin synthetases"/>
    <property type="match status" value="1"/>
</dbReference>
<dbReference type="PANTHER" id="PTHR12835:SF5">
    <property type="entry name" value="BIOTIN--PROTEIN LIGASE"/>
    <property type="match status" value="1"/>
</dbReference>
<evidence type="ECO:0000313" key="6">
    <source>
        <dbReference type="Proteomes" id="UP001220010"/>
    </source>
</evidence>
<name>A0ABT5XAC7_9EURY</name>
<dbReference type="InterPro" id="IPR030855">
    <property type="entry name" value="Bifunct_BirA"/>
</dbReference>
<dbReference type="Pfam" id="PF03099">
    <property type="entry name" value="BPL_LplA_LipB"/>
    <property type="match status" value="1"/>
</dbReference>
<evidence type="ECO:0000313" key="5">
    <source>
        <dbReference type="EMBL" id="MDF0591625.1"/>
    </source>
</evidence>
<dbReference type="InterPro" id="IPR003142">
    <property type="entry name" value="BPL_C"/>
</dbReference>
<dbReference type="EMBL" id="JARFPK010000051">
    <property type="protein sequence ID" value="MDF0591625.1"/>
    <property type="molecule type" value="Genomic_DNA"/>
</dbReference>
<sequence>MREEIRKRMVQRLGLWTSGQELAASLGISRAAVWKAVSSLRAEGYDIEASRRGYRLSTIPDLLREDIIKGGLDTKFVGRTVIAHPSLPSTNAEAKRIGPSAEEGTVVVAEVQTAGRGRMERYWHSPRGGLWMSVILKPKIPPSQAFRVNMAASVAVARALGGLYDLDVRIKWPNDIMVRDKKISGILTEIGADMDSLDYAVVGIGINANIDQRSLPEEGRATSISWELGREVLLVELASRVLTELERCSKELASSFDQVHLEWSQRSATLGRRVRITTRNGEFEGEAVDLDADGALLVERDGGQIDRVVAGDCVHLRPSK</sequence>
<dbReference type="EC" id="6.3.4.15" evidence="5"/>
<protein>
    <submittedName>
        <fullName evidence="5">Biotin--[acetyl-CoA-carboxylase] ligase</fullName>
        <ecNumber evidence="5">6.3.4.15</ecNumber>
    </submittedName>
</protein>
<dbReference type="PROSITE" id="PS51733">
    <property type="entry name" value="BPL_LPL_CATALYTIC"/>
    <property type="match status" value="1"/>
</dbReference>
<reference evidence="5 6" key="1">
    <citation type="submission" date="2023-03" db="EMBL/GenBank/DDBJ databases">
        <title>WGS of Methanotrichaceae archaeon Mx.</title>
        <authorList>
            <person name="Sorokin D.Y."/>
            <person name="Merkel A.Y."/>
        </authorList>
    </citation>
    <scope>NUCLEOTIDE SEQUENCE [LARGE SCALE GENOMIC DNA]</scope>
    <source>
        <strain evidence="5 6">Mx</strain>
    </source>
</reference>
<evidence type="ECO:0000256" key="3">
    <source>
        <dbReference type="ARBA" id="ARBA00022840"/>
    </source>
</evidence>
<dbReference type="NCBIfam" id="TIGR00121">
    <property type="entry name" value="birA_ligase"/>
    <property type="match status" value="1"/>
</dbReference>
<dbReference type="Proteomes" id="UP001220010">
    <property type="component" value="Unassembled WGS sequence"/>
</dbReference>
<dbReference type="HAMAP" id="MF_00978">
    <property type="entry name" value="Bifunct_BirA"/>
    <property type="match status" value="1"/>
</dbReference>
<evidence type="ECO:0000256" key="2">
    <source>
        <dbReference type="ARBA" id="ARBA00022741"/>
    </source>
</evidence>
<dbReference type="InterPro" id="IPR036390">
    <property type="entry name" value="WH_DNA-bd_sf"/>
</dbReference>